<protein>
    <submittedName>
        <fullName evidence="2">Uncharacterized protein</fullName>
    </submittedName>
</protein>
<comment type="caution">
    <text evidence="2">The sequence shown here is derived from an EMBL/GenBank/DDBJ whole genome shotgun (WGS) entry which is preliminary data.</text>
</comment>
<sequence>MPSFRALFRLKQRAKSTPPTTRHAWHGLRRSQSAAAPLTQEPQPTAISEETRTPIEEDGVNDLASYQDTDDQRDDSSHEPLERQSPNVPTSVPTRKSNDSSDRSRSESQRGFQRESQGGSGRLKGLISRLRLGRSQDRSSASESAQPTIPLPQNGAVDPTTDPVKKDLHPQHPSIVECEVQEQRNVSAQTVLSQESNQTTATVNRHPSQRIPVPIKELEDNVFWSSLLNFDKDNTHVPEASDPFSDGKNIESRHQPGASSRYSDRSQRQSESSARSRVEIERQSSSKSHTSHHSVPNATRVSSSSSHASRGSRLSRVDPSQAAMRFDVLAADLNLAISIQGGEPAIPKSEEKKPEETRRRTRFGRMRPTQSNQTLGEVSYPISKLRRTKTFANLGRRPSPMSSLRGKSVEFIARLGGHSYLILPSNLAPAPLKLPACIVAMVVYLRTSGPHSTELFIEPGDMKAATRLYDHFANQVLLAERDADKIALTTRVVALPHVETESNAAAVLSVGWVFKEILAGFPGGILGSIRLFQVLYSIYLAGPANTGCIQLIALAIMALTGEMQCALICAVFGLLTSLLQKTENMEEEPITHPGNLVRSVATPLQPDRLVRVFGPLLIGGLDRDRAAQRSVEQEIEEQRVVGLLIAQWRGVSRQLREWKGDSRTGKRE</sequence>
<feature type="region of interest" description="Disordered" evidence="1">
    <location>
        <begin position="238"/>
        <end position="318"/>
    </location>
</feature>
<accession>A0AAD6GI99</accession>
<name>A0AAD6GI99_9EURO</name>
<keyword evidence="3" id="KW-1185">Reference proteome</keyword>
<evidence type="ECO:0000313" key="2">
    <source>
        <dbReference type="EMBL" id="KAJ5546434.1"/>
    </source>
</evidence>
<feature type="compositionally biased region" description="Polar residues" evidence="1">
    <location>
        <begin position="84"/>
        <end position="94"/>
    </location>
</feature>
<dbReference type="Gene3D" id="1.10.555.10">
    <property type="entry name" value="Rho GTPase activation protein"/>
    <property type="match status" value="1"/>
</dbReference>
<feature type="compositionally biased region" description="Polar residues" evidence="1">
    <location>
        <begin position="30"/>
        <end position="48"/>
    </location>
</feature>
<gene>
    <name evidence="2" type="ORF">N7494_004019</name>
</gene>
<feature type="region of interest" description="Disordered" evidence="1">
    <location>
        <begin position="1"/>
        <end position="169"/>
    </location>
</feature>
<reference evidence="2 3" key="1">
    <citation type="journal article" date="2023" name="IMA Fungus">
        <title>Comparative genomic study of the Penicillium genus elucidates a diverse pangenome and 15 lateral gene transfer events.</title>
        <authorList>
            <person name="Petersen C."/>
            <person name="Sorensen T."/>
            <person name="Nielsen M.R."/>
            <person name="Sondergaard T.E."/>
            <person name="Sorensen J.L."/>
            <person name="Fitzpatrick D.A."/>
            <person name="Frisvad J.C."/>
            <person name="Nielsen K.L."/>
        </authorList>
    </citation>
    <scope>NUCLEOTIDE SEQUENCE [LARGE SCALE GENOMIC DNA]</scope>
    <source>
        <strain evidence="2 3">IBT 35679</strain>
    </source>
</reference>
<proteinExistence type="predicted"/>
<evidence type="ECO:0000313" key="3">
    <source>
        <dbReference type="Proteomes" id="UP001220324"/>
    </source>
</evidence>
<evidence type="ECO:0000256" key="1">
    <source>
        <dbReference type="SAM" id="MobiDB-lite"/>
    </source>
</evidence>
<organism evidence="2 3">
    <name type="scientific">Penicillium frequentans</name>
    <dbReference type="NCBI Taxonomy" id="3151616"/>
    <lineage>
        <taxon>Eukaryota</taxon>
        <taxon>Fungi</taxon>
        <taxon>Dikarya</taxon>
        <taxon>Ascomycota</taxon>
        <taxon>Pezizomycotina</taxon>
        <taxon>Eurotiomycetes</taxon>
        <taxon>Eurotiomycetidae</taxon>
        <taxon>Eurotiales</taxon>
        <taxon>Aspergillaceae</taxon>
        <taxon>Penicillium</taxon>
    </lineage>
</organism>
<dbReference type="InterPro" id="IPR008936">
    <property type="entry name" value="Rho_GTPase_activation_prot"/>
</dbReference>
<feature type="compositionally biased region" description="Basic and acidic residues" evidence="1">
    <location>
        <begin position="262"/>
        <end position="284"/>
    </location>
</feature>
<feature type="compositionally biased region" description="Low complexity" evidence="1">
    <location>
        <begin position="300"/>
        <end position="314"/>
    </location>
</feature>
<dbReference type="AlphaFoldDB" id="A0AAD6GI99"/>
<feature type="compositionally biased region" description="Basic and acidic residues" evidence="1">
    <location>
        <begin position="96"/>
        <end position="108"/>
    </location>
</feature>
<feature type="compositionally biased region" description="Polar residues" evidence="1">
    <location>
        <begin position="138"/>
        <end position="147"/>
    </location>
</feature>
<dbReference type="Proteomes" id="UP001220324">
    <property type="component" value="Unassembled WGS sequence"/>
</dbReference>
<dbReference type="EMBL" id="JAQIZZ010000003">
    <property type="protein sequence ID" value="KAJ5546434.1"/>
    <property type="molecule type" value="Genomic_DNA"/>
</dbReference>